<name>A0ABT0NGZ6_9FIRM</name>
<gene>
    <name evidence="2" type="ORF">E2N93_05825</name>
</gene>
<keyword evidence="1" id="KW-1133">Transmembrane helix</keyword>
<dbReference type="PROSITE" id="PS51257">
    <property type="entry name" value="PROKAR_LIPOPROTEIN"/>
    <property type="match status" value="1"/>
</dbReference>
<keyword evidence="1" id="KW-0472">Membrane</keyword>
<evidence type="ECO:0008006" key="4">
    <source>
        <dbReference type="Google" id="ProtNLM"/>
    </source>
</evidence>
<feature type="transmembrane region" description="Helical" evidence="1">
    <location>
        <begin position="189"/>
        <end position="220"/>
    </location>
</feature>
<feature type="transmembrane region" description="Helical" evidence="1">
    <location>
        <begin position="438"/>
        <end position="456"/>
    </location>
</feature>
<feature type="transmembrane region" description="Helical" evidence="1">
    <location>
        <begin position="141"/>
        <end position="164"/>
    </location>
</feature>
<organism evidence="2 3">
    <name type="scientific">Ruminococcus bromii</name>
    <dbReference type="NCBI Taxonomy" id="40518"/>
    <lineage>
        <taxon>Bacteria</taxon>
        <taxon>Bacillati</taxon>
        <taxon>Bacillota</taxon>
        <taxon>Clostridia</taxon>
        <taxon>Eubacteriales</taxon>
        <taxon>Oscillospiraceae</taxon>
        <taxon>Ruminococcus</taxon>
    </lineage>
</organism>
<feature type="transmembrane region" description="Helical" evidence="1">
    <location>
        <begin position="795"/>
        <end position="818"/>
    </location>
</feature>
<dbReference type="PANTHER" id="PTHR38454:SF1">
    <property type="entry name" value="INTEGRAL MEMBRANE PROTEIN"/>
    <property type="match status" value="1"/>
</dbReference>
<feature type="transmembrane region" description="Helical" evidence="1">
    <location>
        <begin position="367"/>
        <end position="384"/>
    </location>
</feature>
<dbReference type="PANTHER" id="PTHR38454">
    <property type="entry name" value="INTEGRAL MEMBRANE PROTEIN-RELATED"/>
    <property type="match status" value="1"/>
</dbReference>
<evidence type="ECO:0000313" key="2">
    <source>
        <dbReference type="EMBL" id="MCL3787526.1"/>
    </source>
</evidence>
<keyword evidence="1" id="KW-0812">Transmembrane</keyword>
<reference evidence="2 3" key="1">
    <citation type="submission" date="2019-03" db="EMBL/GenBank/DDBJ databases">
        <authorList>
            <person name="Molinero N."/>
            <person name="Sanchez B."/>
            <person name="Walker A."/>
            <person name="Duncan S."/>
            <person name="Delgado S."/>
            <person name="Margolles A."/>
        </authorList>
    </citation>
    <scope>NUCLEOTIDE SEQUENCE [LARGE SCALE GENOMIC DNA]</scope>
    <source>
        <strain evidence="2 3">IPLA60002</strain>
    </source>
</reference>
<sequence length="822" mass="93760">MEDNMGRQLERHTNKNHHFGLQAFLIALVTACVLIIPFIIFDGGVFYYYGDFNVQEIPFYQMVHDAIKSGNLGWNTTTDLGSDLISSYSFYLLGSPFFWLTIPFPSEAVPYLIGPLLILKLSLASLSAYLYLKRYVRHGQFAVIGGLLYAFSGFSIYNIFFFHFHEPMIMFPLLLAALDSFLFDKKRGIFAPAVFCACVVNYYFFTGQVLFVIIYFLMLVFTKTYKFSIKEFLLLAVEVLTGFLASAFILLPSVLGIMGNPRLNTLPNGWDALVHSSPQRYWLSIASFFFPADMPAFPTFTPDSNCKWASVAGWLPLVGMTGAIAYLQLKKRDWIKKIISLLIIMAFVPVLNSAFQMLNSSIYYARWYYMLVLMLTLATIRAFESHQSDWGRAVRWSTGITLAMTVLIGFMPKITTVTTNDVETDEWSIGIAGDTRRFWIYALIAVVCILGFVLIFKKFGFHTKAFYITTTITLCFTILLTSGFIIGSGTAYSSTIKPIKENIINKRDTIHIEDLDDDSVRSDFYECPDNTAMFWQIKSINCFQSSVSPSIMEFYDSLGMTRDVASRPETNMYGIRSLLSCKYLFDYMGDDADISKSFTEKDDKTKMPYWKFLKAENGFRIYENTCYIPMGFTYDSFITNEEFDLITNSHKTEAILYSMVLSREQMQKYASVTGYSDKDYKYLYSKTPEKFTSKVNDYSYDKDTYTKICKSHADNSCSEFKYTNNGFTAEFDNTDGNENLLFFSVPYSDGFTAYVNGNKTDIEKVNNGLMAVYIPENTKCSIEFVYETPGLSTGILISVLSAAAFAVYILSIIIFRLIKKRK</sequence>
<feature type="transmembrane region" description="Helical" evidence="1">
    <location>
        <begin position="338"/>
        <end position="355"/>
    </location>
</feature>
<evidence type="ECO:0000313" key="3">
    <source>
        <dbReference type="Proteomes" id="UP001056693"/>
    </source>
</evidence>
<feature type="transmembrane region" description="Helical" evidence="1">
    <location>
        <begin position="465"/>
        <end position="487"/>
    </location>
</feature>
<keyword evidence="3" id="KW-1185">Reference proteome</keyword>
<feature type="transmembrane region" description="Helical" evidence="1">
    <location>
        <begin position="396"/>
        <end position="418"/>
    </location>
</feature>
<evidence type="ECO:0000256" key="1">
    <source>
        <dbReference type="SAM" id="Phobius"/>
    </source>
</evidence>
<comment type="caution">
    <text evidence="2">The sequence shown here is derived from an EMBL/GenBank/DDBJ whole genome shotgun (WGS) entry which is preliminary data.</text>
</comment>
<dbReference type="EMBL" id="SNUZ01000007">
    <property type="protein sequence ID" value="MCL3787526.1"/>
    <property type="molecule type" value="Genomic_DNA"/>
</dbReference>
<dbReference type="InterPro" id="IPR018580">
    <property type="entry name" value="Uncharacterised_YfhO"/>
</dbReference>
<dbReference type="Pfam" id="PF09586">
    <property type="entry name" value="YfhO"/>
    <property type="match status" value="2"/>
</dbReference>
<feature type="transmembrane region" description="Helical" evidence="1">
    <location>
        <begin position="232"/>
        <end position="258"/>
    </location>
</feature>
<accession>A0ABT0NGZ6</accession>
<protein>
    <recommendedName>
        <fullName evidence="4">YfhO family protein</fullName>
    </recommendedName>
</protein>
<feature type="transmembrane region" description="Helical" evidence="1">
    <location>
        <begin position="308"/>
        <end position="326"/>
    </location>
</feature>
<dbReference type="Proteomes" id="UP001056693">
    <property type="component" value="Unassembled WGS sequence"/>
</dbReference>
<feature type="transmembrane region" description="Helical" evidence="1">
    <location>
        <begin position="21"/>
        <end position="49"/>
    </location>
</feature>
<proteinExistence type="predicted"/>
<feature type="transmembrane region" description="Helical" evidence="1">
    <location>
        <begin position="108"/>
        <end position="132"/>
    </location>
</feature>